<comment type="caution">
    <text evidence="2">The sequence shown here is derived from an EMBL/GenBank/DDBJ whole genome shotgun (WGS) entry which is preliminary data.</text>
</comment>
<evidence type="ECO:0000313" key="2">
    <source>
        <dbReference type="EMBL" id="MBB6522475.1"/>
    </source>
</evidence>
<evidence type="ECO:0000313" key="3">
    <source>
        <dbReference type="Proteomes" id="UP000528457"/>
    </source>
</evidence>
<gene>
    <name evidence="2" type="ORF">HNR48_002760</name>
</gene>
<sequence>MNYDQWVVGEDGLSASHACGWSIRVEGNPASPSEVCPGSVPRDLDALEQARLLRHGLDAIAKAAKQSKPSSAAVAAKKAAEKYASDPNRTRKPTLSLKRKP</sequence>
<reference evidence="2 3" key="1">
    <citation type="submission" date="2020-08" db="EMBL/GenBank/DDBJ databases">
        <title>Genomic Encyclopedia of Type Strains, Phase IV (KMG-IV): sequencing the most valuable type-strain genomes for metagenomic binning, comparative biology and taxonomic classification.</title>
        <authorList>
            <person name="Goeker M."/>
        </authorList>
    </citation>
    <scope>NUCLEOTIDE SEQUENCE [LARGE SCALE GENOMIC DNA]</scope>
    <source>
        <strain evidence="2 3">DSM 22368</strain>
    </source>
</reference>
<dbReference type="InParanoid" id="A0A7X0JVX3"/>
<feature type="compositionally biased region" description="Low complexity" evidence="1">
    <location>
        <begin position="64"/>
        <end position="77"/>
    </location>
</feature>
<protein>
    <submittedName>
        <fullName evidence="2">Uncharacterized protein</fullName>
    </submittedName>
</protein>
<organism evidence="2 3">
    <name type="scientific">Pseudoteredinibacter isoporae</name>
    <dbReference type="NCBI Taxonomy" id="570281"/>
    <lineage>
        <taxon>Bacteria</taxon>
        <taxon>Pseudomonadati</taxon>
        <taxon>Pseudomonadota</taxon>
        <taxon>Gammaproteobacteria</taxon>
        <taxon>Cellvibrionales</taxon>
        <taxon>Cellvibrionaceae</taxon>
        <taxon>Pseudoteredinibacter</taxon>
    </lineage>
</organism>
<feature type="region of interest" description="Disordered" evidence="1">
    <location>
        <begin position="64"/>
        <end position="101"/>
    </location>
</feature>
<dbReference type="RefSeq" id="WP_166845820.1">
    <property type="nucleotide sequence ID" value="NZ_JAAONY010000002.1"/>
</dbReference>
<accession>A0A7X0JVX3</accession>
<dbReference type="EMBL" id="JACHHT010000002">
    <property type="protein sequence ID" value="MBB6522475.1"/>
    <property type="molecule type" value="Genomic_DNA"/>
</dbReference>
<keyword evidence="3" id="KW-1185">Reference proteome</keyword>
<proteinExistence type="predicted"/>
<dbReference type="Proteomes" id="UP000528457">
    <property type="component" value="Unassembled WGS sequence"/>
</dbReference>
<evidence type="ECO:0000256" key="1">
    <source>
        <dbReference type="SAM" id="MobiDB-lite"/>
    </source>
</evidence>
<name>A0A7X0JVX3_9GAMM</name>
<dbReference type="AlphaFoldDB" id="A0A7X0JVX3"/>